<evidence type="ECO:0000256" key="3">
    <source>
        <dbReference type="ARBA" id="ARBA00022777"/>
    </source>
</evidence>
<evidence type="ECO:0000313" key="5">
    <source>
        <dbReference type="EMBL" id="CAB4681388.1"/>
    </source>
</evidence>
<dbReference type="SUPFAM" id="SSF53613">
    <property type="entry name" value="Ribokinase-like"/>
    <property type="match status" value="1"/>
</dbReference>
<comment type="similarity">
    <text evidence="1">Belongs to the carbohydrate kinase PfkB family.</text>
</comment>
<dbReference type="EMBL" id="CAEZXM010000027">
    <property type="protein sequence ID" value="CAB4681388.1"/>
    <property type="molecule type" value="Genomic_DNA"/>
</dbReference>
<evidence type="ECO:0000256" key="1">
    <source>
        <dbReference type="ARBA" id="ARBA00010688"/>
    </source>
</evidence>
<keyword evidence="2" id="KW-0808">Transferase</keyword>
<organism evidence="5">
    <name type="scientific">freshwater metagenome</name>
    <dbReference type="NCBI Taxonomy" id="449393"/>
    <lineage>
        <taxon>unclassified sequences</taxon>
        <taxon>metagenomes</taxon>
        <taxon>ecological metagenomes</taxon>
    </lineage>
</organism>
<dbReference type="Pfam" id="PF00294">
    <property type="entry name" value="PfkB"/>
    <property type="match status" value="1"/>
</dbReference>
<evidence type="ECO:0000259" key="4">
    <source>
        <dbReference type="Pfam" id="PF00294"/>
    </source>
</evidence>
<dbReference type="InterPro" id="IPR002173">
    <property type="entry name" value="Carboh/pur_kinase_PfkB_CS"/>
</dbReference>
<keyword evidence="3" id="KW-0418">Kinase</keyword>
<feature type="domain" description="Carbohydrate kinase PfkB" evidence="4">
    <location>
        <begin position="30"/>
        <end position="282"/>
    </location>
</feature>
<gene>
    <name evidence="5" type="ORF">UFOPK2366_00236</name>
</gene>
<dbReference type="AlphaFoldDB" id="A0A6J6N8D0"/>
<dbReference type="PANTHER" id="PTHR43320">
    <property type="entry name" value="SUGAR KINASE"/>
    <property type="match status" value="1"/>
</dbReference>
<dbReference type="Gene3D" id="3.40.1190.20">
    <property type="match status" value="1"/>
</dbReference>
<proteinExistence type="inferred from homology"/>
<evidence type="ECO:0000256" key="2">
    <source>
        <dbReference type="ARBA" id="ARBA00022679"/>
    </source>
</evidence>
<sequence>MLGTLGDLVEDIVVRLGGPINIASDTDALVVRRRGGSAANVAASAARAGFAARFIGQVGSDAHGGVLIDALRADGVDVVCPRGGRTGTVVVLVDQQGERTMLSDRGSCGDLADPDPAWLDGLSALHVPLYSLIDGALAQTAATLIEWAHERGILVSIDASSAAVIIAHGVDRVVEMLAVLRPDVLLCNELEAACLGDAVDPLRFAGRVTVVKHGSGASMVSEVGHVSVAVPTPHIDNVRDTTGAGDAFAAGFLTALIAGESIIAATNAGHVIAGRAIVVASAQAA</sequence>
<dbReference type="PANTHER" id="PTHR43320:SF3">
    <property type="entry name" value="CARBOHYDRATE KINASE PFKB DOMAIN-CONTAINING PROTEIN"/>
    <property type="match status" value="1"/>
</dbReference>
<name>A0A6J6N8D0_9ZZZZ</name>
<dbReference type="PROSITE" id="PS00584">
    <property type="entry name" value="PFKB_KINASES_2"/>
    <property type="match status" value="1"/>
</dbReference>
<dbReference type="InterPro" id="IPR052700">
    <property type="entry name" value="Carb_kinase_PfkB-like"/>
</dbReference>
<accession>A0A6J6N8D0</accession>
<protein>
    <submittedName>
        <fullName evidence="5">Unannotated protein</fullName>
    </submittedName>
</protein>
<dbReference type="InterPro" id="IPR011611">
    <property type="entry name" value="PfkB_dom"/>
</dbReference>
<reference evidence="5" key="1">
    <citation type="submission" date="2020-05" db="EMBL/GenBank/DDBJ databases">
        <authorList>
            <person name="Chiriac C."/>
            <person name="Salcher M."/>
            <person name="Ghai R."/>
            <person name="Kavagutti S V."/>
        </authorList>
    </citation>
    <scope>NUCLEOTIDE SEQUENCE</scope>
</reference>
<dbReference type="GO" id="GO:0016301">
    <property type="term" value="F:kinase activity"/>
    <property type="evidence" value="ECO:0007669"/>
    <property type="project" value="UniProtKB-KW"/>
</dbReference>
<dbReference type="InterPro" id="IPR029056">
    <property type="entry name" value="Ribokinase-like"/>
</dbReference>